<dbReference type="AlphaFoldDB" id="M2AMR9"/>
<proteinExistence type="predicted"/>
<reference evidence="1" key="1">
    <citation type="submission" date="2012-11" db="EMBL/GenBank/DDBJ databases">
        <title>Permanent draft genomes of Rhodopirellula europaea strain SH398 and 6C.</title>
        <authorList>
            <person name="Richter M."/>
            <person name="Richter-Heitmann T."/>
            <person name="Frank C."/>
            <person name="Harder J."/>
            <person name="Glockner F.O."/>
        </authorList>
    </citation>
    <scope>NUCLEOTIDE SEQUENCE</scope>
    <source>
        <strain evidence="1">6C</strain>
    </source>
</reference>
<dbReference type="EMBL" id="ANMO01000045">
    <property type="protein sequence ID" value="EMB18420.1"/>
    <property type="molecule type" value="Genomic_DNA"/>
</dbReference>
<dbReference type="Proteomes" id="UP000011529">
    <property type="component" value="Unassembled WGS sequence"/>
</dbReference>
<comment type="caution">
    <text evidence="1">The sequence shown here is derived from an EMBL/GenBank/DDBJ whole genome shotgun (WGS) entry which is preliminary data.</text>
</comment>
<organism evidence="1 2">
    <name type="scientific">Rhodopirellula europaea 6C</name>
    <dbReference type="NCBI Taxonomy" id="1263867"/>
    <lineage>
        <taxon>Bacteria</taxon>
        <taxon>Pseudomonadati</taxon>
        <taxon>Planctomycetota</taxon>
        <taxon>Planctomycetia</taxon>
        <taxon>Pirellulales</taxon>
        <taxon>Pirellulaceae</taxon>
        <taxon>Rhodopirellula</taxon>
    </lineage>
</organism>
<protein>
    <submittedName>
        <fullName evidence="1">Uncharacterized protein</fullName>
    </submittedName>
</protein>
<gene>
    <name evidence="1" type="ORF">RE6C_00856</name>
</gene>
<reference evidence="1" key="2">
    <citation type="journal article" date="2013" name="Mar. Genomics">
        <title>Expression of sulfatases in Rhodopirellula baltica and the diversity of sulfatases in the genus Rhodopirellula.</title>
        <authorList>
            <person name="Wegner C.E."/>
            <person name="Richter-Heitmann T."/>
            <person name="Klindworth A."/>
            <person name="Klockow C."/>
            <person name="Richter M."/>
            <person name="Achstetter T."/>
            <person name="Glockner F.O."/>
            <person name="Harder J."/>
        </authorList>
    </citation>
    <scope>NUCLEOTIDE SEQUENCE [LARGE SCALE GENOMIC DNA]</scope>
    <source>
        <strain evidence="1">6C</strain>
    </source>
</reference>
<sequence length="52" mass="6031">MSPRSFCYAPLPTKRKRNACDECGQTRRVTPVYQAIGFNLHLRQRSIDTAFE</sequence>
<evidence type="ECO:0000313" key="2">
    <source>
        <dbReference type="Proteomes" id="UP000011529"/>
    </source>
</evidence>
<evidence type="ECO:0000313" key="1">
    <source>
        <dbReference type="EMBL" id="EMB18420.1"/>
    </source>
</evidence>
<accession>M2AMR9</accession>
<keyword evidence="2" id="KW-1185">Reference proteome</keyword>
<name>M2AMR9_9BACT</name>